<evidence type="ECO:0000256" key="1">
    <source>
        <dbReference type="ARBA" id="ARBA00004651"/>
    </source>
</evidence>
<keyword evidence="6 10" id="KW-1133">Transmembrane helix</keyword>
<feature type="transmembrane region" description="Helical" evidence="10">
    <location>
        <begin position="109"/>
        <end position="133"/>
    </location>
</feature>
<evidence type="ECO:0000256" key="6">
    <source>
        <dbReference type="ARBA" id="ARBA00022989"/>
    </source>
</evidence>
<evidence type="ECO:0000313" key="13">
    <source>
        <dbReference type="Proteomes" id="UP000737113"/>
    </source>
</evidence>
<dbReference type="Pfam" id="PF01569">
    <property type="entry name" value="PAP2"/>
    <property type="match status" value="1"/>
</dbReference>
<reference evidence="12" key="1">
    <citation type="submission" date="2020-04" db="EMBL/GenBank/DDBJ databases">
        <title>Description of Shewanella salipaludis sp. nov., isolated from a salt marsh.</title>
        <authorList>
            <person name="Park S."/>
            <person name="Yoon J.-H."/>
        </authorList>
    </citation>
    <scope>NUCLEOTIDE SEQUENCE</scope>
    <source>
        <strain evidence="12">SHSM-M6</strain>
    </source>
</reference>
<keyword evidence="13" id="KW-1185">Reference proteome</keyword>
<evidence type="ECO:0000256" key="5">
    <source>
        <dbReference type="ARBA" id="ARBA00022801"/>
    </source>
</evidence>
<evidence type="ECO:0000256" key="3">
    <source>
        <dbReference type="ARBA" id="ARBA00022475"/>
    </source>
</evidence>
<feature type="transmembrane region" description="Helical" evidence="10">
    <location>
        <begin position="58"/>
        <end position="76"/>
    </location>
</feature>
<dbReference type="RefSeq" id="WP_169563868.1">
    <property type="nucleotide sequence ID" value="NZ_JAAXYH010000004.1"/>
</dbReference>
<dbReference type="Proteomes" id="UP000737113">
    <property type="component" value="Unassembled WGS sequence"/>
</dbReference>
<dbReference type="SMART" id="SM00014">
    <property type="entry name" value="acidPPc"/>
    <property type="match status" value="1"/>
</dbReference>
<organism evidence="12 13">
    <name type="scientific">Shewanella salipaludis</name>
    <dbReference type="NCBI Taxonomy" id="2723052"/>
    <lineage>
        <taxon>Bacteria</taxon>
        <taxon>Pseudomonadati</taxon>
        <taxon>Pseudomonadota</taxon>
        <taxon>Gammaproteobacteria</taxon>
        <taxon>Alteromonadales</taxon>
        <taxon>Shewanellaceae</taxon>
        <taxon>Shewanella</taxon>
    </lineage>
</organism>
<evidence type="ECO:0000259" key="11">
    <source>
        <dbReference type="SMART" id="SM00014"/>
    </source>
</evidence>
<dbReference type="SUPFAM" id="SSF48317">
    <property type="entry name" value="Acid phosphatase/Vanadium-dependent haloperoxidase"/>
    <property type="match status" value="1"/>
</dbReference>
<name>A0A972FYW2_9GAMM</name>
<dbReference type="EC" id="3.6.1.27" evidence="2"/>
<evidence type="ECO:0000256" key="10">
    <source>
        <dbReference type="SAM" id="Phobius"/>
    </source>
</evidence>
<evidence type="ECO:0000256" key="8">
    <source>
        <dbReference type="ARBA" id="ARBA00032707"/>
    </source>
</evidence>
<dbReference type="EMBL" id="JAAXYH010000004">
    <property type="protein sequence ID" value="NMH65192.1"/>
    <property type="molecule type" value="Genomic_DNA"/>
</dbReference>
<dbReference type="PANTHER" id="PTHR14969">
    <property type="entry name" value="SPHINGOSINE-1-PHOSPHATE PHOSPHOHYDROLASE"/>
    <property type="match status" value="1"/>
</dbReference>
<keyword evidence="4 10" id="KW-0812">Transmembrane</keyword>
<accession>A0A972FYW2</accession>
<keyword evidence="3" id="KW-1003">Cell membrane</keyword>
<keyword evidence="5" id="KW-0378">Hydrolase</keyword>
<evidence type="ECO:0000256" key="9">
    <source>
        <dbReference type="ARBA" id="ARBA00047594"/>
    </source>
</evidence>
<sequence>MFDYIRALDRQGFCFIAGMTHKHGLHSLGLRVSASGDGHLYLYLSVGLLLTQAQGQHFFNLVLAGFLVELPLYLLLKNSIRRPRPCHVVSAVALFEPSDKFSLPSGHTAAAFVLAFAVLTVYPAFALLAYAWAGLIGLSRIVLGVHYPLDIVAGACLGTGAGLFALQFI</sequence>
<dbReference type="Gene3D" id="1.20.144.10">
    <property type="entry name" value="Phosphatidic acid phosphatase type 2/haloperoxidase"/>
    <property type="match status" value="1"/>
</dbReference>
<evidence type="ECO:0000313" key="12">
    <source>
        <dbReference type="EMBL" id="NMH65192.1"/>
    </source>
</evidence>
<dbReference type="InterPro" id="IPR000326">
    <property type="entry name" value="PAP2/HPO"/>
</dbReference>
<comment type="caution">
    <text evidence="12">The sequence shown here is derived from an EMBL/GenBank/DDBJ whole genome shotgun (WGS) entry which is preliminary data.</text>
</comment>
<dbReference type="CDD" id="cd01610">
    <property type="entry name" value="PAP2_like"/>
    <property type="match status" value="1"/>
</dbReference>
<comment type="subcellular location">
    <subcellularLocation>
        <location evidence="1">Cell membrane</location>
        <topology evidence="1">Multi-pass membrane protein</topology>
    </subcellularLocation>
</comment>
<comment type="catalytic activity">
    <reaction evidence="9">
        <text>di-trans,octa-cis-undecaprenyl diphosphate + H2O = di-trans,octa-cis-undecaprenyl phosphate + phosphate + H(+)</text>
        <dbReference type="Rhea" id="RHEA:28094"/>
        <dbReference type="ChEBI" id="CHEBI:15377"/>
        <dbReference type="ChEBI" id="CHEBI:15378"/>
        <dbReference type="ChEBI" id="CHEBI:43474"/>
        <dbReference type="ChEBI" id="CHEBI:58405"/>
        <dbReference type="ChEBI" id="CHEBI:60392"/>
        <dbReference type="EC" id="3.6.1.27"/>
    </reaction>
</comment>
<feature type="domain" description="Phosphatidic acid phosphatase type 2/haloperoxidase" evidence="11">
    <location>
        <begin position="61"/>
        <end position="166"/>
    </location>
</feature>
<proteinExistence type="predicted"/>
<evidence type="ECO:0000256" key="7">
    <source>
        <dbReference type="ARBA" id="ARBA00023136"/>
    </source>
</evidence>
<evidence type="ECO:0000256" key="2">
    <source>
        <dbReference type="ARBA" id="ARBA00012374"/>
    </source>
</evidence>
<keyword evidence="7 10" id="KW-0472">Membrane</keyword>
<dbReference type="InterPro" id="IPR036938">
    <property type="entry name" value="PAP2/HPO_sf"/>
</dbReference>
<feature type="transmembrane region" description="Helical" evidence="10">
    <location>
        <begin position="145"/>
        <end position="166"/>
    </location>
</feature>
<dbReference type="GO" id="GO:0005886">
    <property type="term" value="C:plasma membrane"/>
    <property type="evidence" value="ECO:0007669"/>
    <property type="project" value="UniProtKB-SubCell"/>
</dbReference>
<gene>
    <name evidence="12" type="ORF">HC757_08410</name>
</gene>
<dbReference type="PANTHER" id="PTHR14969:SF62">
    <property type="entry name" value="DECAPRENYLPHOSPHORYL-5-PHOSPHORIBOSE PHOSPHATASE RV3807C-RELATED"/>
    <property type="match status" value="1"/>
</dbReference>
<dbReference type="GO" id="GO:0050380">
    <property type="term" value="F:undecaprenyl-diphosphatase activity"/>
    <property type="evidence" value="ECO:0007669"/>
    <property type="project" value="UniProtKB-EC"/>
</dbReference>
<dbReference type="AlphaFoldDB" id="A0A972FYW2"/>
<protein>
    <recommendedName>
        <fullName evidence="2">undecaprenyl-diphosphate phosphatase</fullName>
        <ecNumber evidence="2">3.6.1.27</ecNumber>
    </recommendedName>
    <alternativeName>
        <fullName evidence="8">Undecaprenyl pyrophosphate phosphatase</fullName>
    </alternativeName>
</protein>
<evidence type="ECO:0000256" key="4">
    <source>
        <dbReference type="ARBA" id="ARBA00022692"/>
    </source>
</evidence>